<evidence type="ECO:0000313" key="2">
    <source>
        <dbReference type="Proteomes" id="UP000219338"/>
    </source>
</evidence>
<reference evidence="2" key="1">
    <citation type="journal article" date="2017" name="Nat. Ecol. Evol.">
        <title>Genome expansion and lineage-specific genetic innovations in the forest pathogenic fungi Armillaria.</title>
        <authorList>
            <person name="Sipos G."/>
            <person name="Prasanna A.N."/>
            <person name="Walter M.C."/>
            <person name="O'Connor E."/>
            <person name="Balint B."/>
            <person name="Krizsan K."/>
            <person name="Kiss B."/>
            <person name="Hess J."/>
            <person name="Varga T."/>
            <person name="Slot J."/>
            <person name="Riley R."/>
            <person name="Boka B."/>
            <person name="Rigling D."/>
            <person name="Barry K."/>
            <person name="Lee J."/>
            <person name="Mihaltcheva S."/>
            <person name="LaButti K."/>
            <person name="Lipzen A."/>
            <person name="Waldron R."/>
            <person name="Moloney N.M."/>
            <person name="Sperisen C."/>
            <person name="Kredics L."/>
            <person name="Vagvoelgyi C."/>
            <person name="Patrignani A."/>
            <person name="Fitzpatrick D."/>
            <person name="Nagy I."/>
            <person name="Doyle S."/>
            <person name="Anderson J.B."/>
            <person name="Grigoriev I.V."/>
            <person name="Gueldener U."/>
            <person name="Muensterkoetter M."/>
            <person name="Nagy L.G."/>
        </authorList>
    </citation>
    <scope>NUCLEOTIDE SEQUENCE [LARGE SCALE GENOMIC DNA]</scope>
    <source>
        <strain evidence="2">C18/9</strain>
    </source>
</reference>
<keyword evidence="2" id="KW-1185">Reference proteome</keyword>
<evidence type="ECO:0000313" key="1">
    <source>
        <dbReference type="EMBL" id="SJK99240.1"/>
    </source>
</evidence>
<sequence length="166" mass="18695">MLRTVWADSTHLQLPSGPSERGAKIGPLIFHSSREGYFHLWQVDAMDPPRPRQRIRALARMSVFTVTRLPIHLRASITASAFEEMVLLNMTRGSDRQVGTPTEVCDMLWPLQITLSAAAIAMTRPRGNCLDSLLRPPCYQDHKHIPTSSQCYVLRPPKIKPNCVVP</sequence>
<gene>
    <name evidence="1" type="ORF">ARMOST_02531</name>
</gene>
<dbReference type="EMBL" id="FUEG01000002">
    <property type="protein sequence ID" value="SJK99240.1"/>
    <property type="molecule type" value="Genomic_DNA"/>
</dbReference>
<name>A0A284QRY7_ARMOS</name>
<proteinExistence type="predicted"/>
<dbReference type="AlphaFoldDB" id="A0A284QRY7"/>
<accession>A0A284QRY7</accession>
<organism evidence="1 2">
    <name type="scientific">Armillaria ostoyae</name>
    <name type="common">Armillaria root rot fungus</name>
    <dbReference type="NCBI Taxonomy" id="47428"/>
    <lineage>
        <taxon>Eukaryota</taxon>
        <taxon>Fungi</taxon>
        <taxon>Dikarya</taxon>
        <taxon>Basidiomycota</taxon>
        <taxon>Agaricomycotina</taxon>
        <taxon>Agaricomycetes</taxon>
        <taxon>Agaricomycetidae</taxon>
        <taxon>Agaricales</taxon>
        <taxon>Marasmiineae</taxon>
        <taxon>Physalacriaceae</taxon>
        <taxon>Armillaria</taxon>
    </lineage>
</organism>
<dbReference type="Proteomes" id="UP000219338">
    <property type="component" value="Unassembled WGS sequence"/>
</dbReference>
<protein>
    <submittedName>
        <fullName evidence="1">Uncharacterized protein</fullName>
    </submittedName>
</protein>